<dbReference type="GO" id="GO:0005774">
    <property type="term" value="C:vacuolar membrane"/>
    <property type="evidence" value="ECO:0007669"/>
    <property type="project" value="TreeGrafter"/>
</dbReference>
<dbReference type="Proteomes" id="UP000250572">
    <property type="component" value="Unassembled WGS sequence"/>
</dbReference>
<evidence type="ECO:0000256" key="1">
    <source>
        <dbReference type="ARBA" id="ARBA00004170"/>
    </source>
</evidence>
<protein>
    <recommendedName>
        <fullName evidence="7">Gamma-soluble NSF attachment protein</fullName>
    </recommendedName>
    <alternativeName>
        <fullName evidence="8">N-ethylmaleimide-sensitive factor attachment protein gamma</fullName>
    </alternativeName>
</protein>
<dbReference type="EMBL" id="NHOQ01000466">
    <property type="protein sequence ID" value="PWA29982.1"/>
    <property type="molecule type" value="Genomic_DNA"/>
</dbReference>
<keyword evidence="3" id="KW-0813">Transport</keyword>
<dbReference type="AlphaFoldDB" id="A0A315W1X2"/>
<feature type="region of interest" description="Disordered" evidence="10">
    <location>
        <begin position="34"/>
        <end position="57"/>
    </location>
</feature>
<gene>
    <name evidence="11" type="ORF">CCH79_00009667</name>
</gene>
<dbReference type="Gene3D" id="1.25.40.10">
    <property type="entry name" value="Tetratricopeptide repeat domain"/>
    <property type="match status" value="2"/>
</dbReference>
<organism evidence="11 12">
    <name type="scientific">Gambusia affinis</name>
    <name type="common">Western mosquitofish</name>
    <name type="synonym">Heterandria affinis</name>
    <dbReference type="NCBI Taxonomy" id="33528"/>
    <lineage>
        <taxon>Eukaryota</taxon>
        <taxon>Metazoa</taxon>
        <taxon>Chordata</taxon>
        <taxon>Craniata</taxon>
        <taxon>Vertebrata</taxon>
        <taxon>Euteleostomi</taxon>
        <taxon>Actinopterygii</taxon>
        <taxon>Neopterygii</taxon>
        <taxon>Teleostei</taxon>
        <taxon>Neoteleostei</taxon>
        <taxon>Acanthomorphata</taxon>
        <taxon>Ovalentaria</taxon>
        <taxon>Atherinomorphae</taxon>
        <taxon>Cyprinodontiformes</taxon>
        <taxon>Poeciliidae</taxon>
        <taxon>Poeciliinae</taxon>
        <taxon>Gambusia</taxon>
    </lineage>
</organism>
<evidence type="ECO:0000256" key="9">
    <source>
        <dbReference type="SAM" id="Coils"/>
    </source>
</evidence>
<keyword evidence="9" id="KW-0175">Coiled coil</keyword>
<evidence type="ECO:0000313" key="12">
    <source>
        <dbReference type="Proteomes" id="UP000250572"/>
    </source>
</evidence>
<keyword evidence="12" id="KW-1185">Reference proteome</keyword>
<dbReference type="STRING" id="33528.ENSGAFP00000031084"/>
<evidence type="ECO:0000256" key="2">
    <source>
        <dbReference type="ARBA" id="ARBA00010050"/>
    </source>
</evidence>
<keyword evidence="6" id="KW-0472">Membrane</keyword>
<dbReference type="GO" id="GO:0031201">
    <property type="term" value="C:SNARE complex"/>
    <property type="evidence" value="ECO:0007669"/>
    <property type="project" value="TreeGrafter"/>
</dbReference>
<keyword evidence="4" id="KW-0931">ER-Golgi transport</keyword>
<dbReference type="GO" id="GO:0016192">
    <property type="term" value="P:vesicle-mediated transport"/>
    <property type="evidence" value="ECO:0007669"/>
    <property type="project" value="UniProtKB-KW"/>
</dbReference>
<comment type="caution">
    <text evidence="11">The sequence shown here is derived from an EMBL/GenBank/DDBJ whole genome shotgun (WGS) entry which is preliminary data.</text>
</comment>
<dbReference type="SUPFAM" id="SSF48452">
    <property type="entry name" value="TPR-like"/>
    <property type="match status" value="1"/>
</dbReference>
<dbReference type="GO" id="GO:0006886">
    <property type="term" value="P:intracellular protein transport"/>
    <property type="evidence" value="ECO:0007669"/>
    <property type="project" value="InterPro"/>
</dbReference>
<dbReference type="GO" id="GO:0019905">
    <property type="term" value="F:syntaxin binding"/>
    <property type="evidence" value="ECO:0007669"/>
    <property type="project" value="TreeGrafter"/>
</dbReference>
<reference evidence="11 12" key="1">
    <citation type="journal article" date="2018" name="G3 (Bethesda)">
        <title>A High-Quality Reference Genome for the Invasive Mosquitofish Gambusia affinis Using a Chicago Library.</title>
        <authorList>
            <person name="Hoffberg S.L."/>
            <person name="Troendle N.J."/>
            <person name="Glenn T.C."/>
            <person name="Mahmud O."/>
            <person name="Louha S."/>
            <person name="Chalopin D."/>
            <person name="Bennetzen J.L."/>
            <person name="Mauricio R."/>
        </authorList>
    </citation>
    <scope>NUCLEOTIDE SEQUENCE [LARGE SCALE GENOMIC DNA]</scope>
    <source>
        <strain evidence="11">NE01/NJP1002.9</strain>
        <tissue evidence="11">Muscle</tissue>
    </source>
</reference>
<feature type="region of interest" description="Disordered" evidence="10">
    <location>
        <begin position="145"/>
        <end position="182"/>
    </location>
</feature>
<evidence type="ECO:0000313" key="11">
    <source>
        <dbReference type="EMBL" id="PWA29982.1"/>
    </source>
</evidence>
<accession>A0A315W1X2</accession>
<evidence type="ECO:0000256" key="4">
    <source>
        <dbReference type="ARBA" id="ARBA00022892"/>
    </source>
</evidence>
<evidence type="ECO:0000256" key="7">
    <source>
        <dbReference type="ARBA" id="ARBA00040047"/>
    </source>
</evidence>
<feature type="region of interest" description="Disordered" evidence="10">
    <location>
        <begin position="510"/>
        <end position="546"/>
    </location>
</feature>
<dbReference type="Pfam" id="PF14938">
    <property type="entry name" value="SNAP"/>
    <property type="match status" value="1"/>
</dbReference>
<proteinExistence type="inferred from homology"/>
<evidence type="ECO:0000256" key="6">
    <source>
        <dbReference type="ARBA" id="ARBA00023136"/>
    </source>
</evidence>
<dbReference type="GO" id="GO:0005483">
    <property type="term" value="F:soluble NSF attachment protein activity"/>
    <property type="evidence" value="ECO:0007669"/>
    <property type="project" value="TreeGrafter"/>
</dbReference>
<sequence>MTRKICNRCGVRLDARGFLRGACAAASHPLFSVGPESQQQRMRGGGSSGGTSGSGCRDRTLLESSLLGTSRGIWRVKTGNSAVHRSDWWRSEFEMGRWVSVSQQQKCVSETNEGNPALKLSAFTAPSGATRIQKLIDKVQLRVGEASSCGGTEPPERETSSRSLRCHHRQRPSAAATSDDDSVEEEFLLIQTQTGPTFTGLLSTSGPLKSVGMAAQKINEAHEHIAKAEKCLKTSLTKWKPDFDSAASEYAKAAVCFKNAKQYEQAKDAYLKEAEYHTENKTAIEQAGMMMKEQKKMPEAIQYIEKACMMYMENGTPDTAAMALDRAGKLIEPINLEKAVDLYQKAAGVFENEDRLRQAVELLGKASRLLVRLKRLDEAAVALQKEKNMYKEIENFPMCFKKTTAQVLVHLHRGDYVAADKCVRESYRYGNAPPPSLTSNFTIISEGTGYIKRCVSASLPGYSGSEDCVAMETLLQGYDEQDEDQAYRVCNSPLLKYMDNDYAKLAISLKVPGGGGKKKKAASAPQGGAGGAPSATKDEEDDEYEG</sequence>
<comment type="similarity">
    <text evidence="2">Belongs to the SNAP family.</text>
</comment>
<feature type="coiled-coil region" evidence="9">
    <location>
        <begin position="366"/>
        <end position="393"/>
    </location>
</feature>
<dbReference type="InterPro" id="IPR000744">
    <property type="entry name" value="NSF_attach"/>
</dbReference>
<evidence type="ECO:0000256" key="10">
    <source>
        <dbReference type="SAM" id="MobiDB-lite"/>
    </source>
</evidence>
<keyword evidence="5" id="KW-0653">Protein transport</keyword>
<evidence type="ECO:0000256" key="8">
    <source>
        <dbReference type="ARBA" id="ARBA00042485"/>
    </source>
</evidence>
<dbReference type="PANTHER" id="PTHR13768">
    <property type="entry name" value="SOLUBLE NSF ATTACHMENT PROTEIN SNAP"/>
    <property type="match status" value="1"/>
</dbReference>
<feature type="non-terminal residue" evidence="11">
    <location>
        <position position="546"/>
    </location>
</feature>
<feature type="compositionally biased region" description="Gly residues" evidence="10">
    <location>
        <begin position="43"/>
        <end position="53"/>
    </location>
</feature>
<dbReference type="PANTHER" id="PTHR13768:SF2">
    <property type="entry name" value="GAMMA-SOLUBLE NSF ATTACHMENT PROTEIN"/>
    <property type="match status" value="1"/>
</dbReference>
<comment type="subcellular location">
    <subcellularLocation>
        <location evidence="1">Membrane</location>
        <topology evidence="1">Peripheral membrane protein</topology>
    </subcellularLocation>
</comment>
<name>A0A315W1X2_GAMAF</name>
<evidence type="ECO:0000256" key="3">
    <source>
        <dbReference type="ARBA" id="ARBA00022448"/>
    </source>
</evidence>
<evidence type="ECO:0000256" key="5">
    <source>
        <dbReference type="ARBA" id="ARBA00022927"/>
    </source>
</evidence>
<dbReference type="InterPro" id="IPR011990">
    <property type="entry name" value="TPR-like_helical_dom_sf"/>
</dbReference>